<name>A0ACC2S452_9FUNG</name>
<dbReference type="EMBL" id="QTSX02005820">
    <property type="protein sequence ID" value="KAJ9057172.1"/>
    <property type="molecule type" value="Genomic_DNA"/>
</dbReference>
<sequence length="181" mass="19924">MGSKSKNKSQGRQKRIPTSLLPSEKSLLIQEDITNQTGQPGALSEDELATVQAESDEVLAPMQDPSPIHDTFQSNEDLLKNIQLDHRTVWNRYASSAGTRSNLSASPPCQDDASRPRDVQREKERSGAPAGTPALSKSELEALEGRGISPSNLDIWIKLQFDFNQVNHWFTSGLSPNDAQK</sequence>
<organism evidence="1 2">
    <name type="scientific">Entomophthora muscae</name>
    <dbReference type="NCBI Taxonomy" id="34485"/>
    <lineage>
        <taxon>Eukaryota</taxon>
        <taxon>Fungi</taxon>
        <taxon>Fungi incertae sedis</taxon>
        <taxon>Zoopagomycota</taxon>
        <taxon>Entomophthoromycotina</taxon>
        <taxon>Entomophthoromycetes</taxon>
        <taxon>Entomophthorales</taxon>
        <taxon>Entomophthoraceae</taxon>
        <taxon>Entomophthora</taxon>
    </lineage>
</organism>
<evidence type="ECO:0000313" key="1">
    <source>
        <dbReference type="EMBL" id="KAJ9057172.1"/>
    </source>
</evidence>
<reference evidence="1" key="1">
    <citation type="submission" date="2022-04" db="EMBL/GenBank/DDBJ databases">
        <title>Genome of the entomopathogenic fungus Entomophthora muscae.</title>
        <authorList>
            <person name="Elya C."/>
            <person name="Lovett B.R."/>
            <person name="Lee E."/>
            <person name="Macias A.M."/>
            <person name="Hajek A.E."/>
            <person name="De Bivort B.L."/>
            <person name="Kasson M.T."/>
            <person name="De Fine Licht H.H."/>
            <person name="Stajich J.E."/>
        </authorList>
    </citation>
    <scope>NUCLEOTIDE SEQUENCE</scope>
    <source>
        <strain evidence="1">Berkeley</strain>
    </source>
</reference>
<comment type="caution">
    <text evidence="1">The sequence shown here is derived from an EMBL/GenBank/DDBJ whole genome shotgun (WGS) entry which is preliminary data.</text>
</comment>
<protein>
    <submittedName>
        <fullName evidence="1">Uncharacterized protein</fullName>
    </submittedName>
</protein>
<evidence type="ECO:0000313" key="2">
    <source>
        <dbReference type="Proteomes" id="UP001165960"/>
    </source>
</evidence>
<keyword evidence="2" id="KW-1185">Reference proteome</keyword>
<dbReference type="Proteomes" id="UP001165960">
    <property type="component" value="Unassembled WGS sequence"/>
</dbReference>
<accession>A0ACC2S452</accession>
<proteinExistence type="predicted"/>
<gene>
    <name evidence="1" type="ORF">DSO57_1025220</name>
</gene>